<reference evidence="2 3" key="1">
    <citation type="submission" date="2018-02" db="EMBL/GenBank/DDBJ databases">
        <title>The genomes of Aspergillus section Nigri reveals drivers in fungal speciation.</title>
        <authorList>
            <consortium name="DOE Joint Genome Institute"/>
            <person name="Vesth T.C."/>
            <person name="Nybo J."/>
            <person name="Theobald S."/>
            <person name="Brandl J."/>
            <person name="Frisvad J.C."/>
            <person name="Nielsen K.F."/>
            <person name="Lyhne E.K."/>
            <person name="Kogle M.E."/>
            <person name="Kuo A."/>
            <person name="Riley R."/>
            <person name="Clum A."/>
            <person name="Nolan M."/>
            <person name="Lipzen A."/>
            <person name="Salamov A."/>
            <person name="Henrissat B."/>
            <person name="Wiebenga A."/>
            <person name="De vries R.P."/>
            <person name="Grigoriev I.V."/>
            <person name="Mortensen U.H."/>
            <person name="Andersen M.R."/>
            <person name="Baker S.E."/>
        </authorList>
    </citation>
    <scope>NUCLEOTIDE SEQUENCE [LARGE SCALE GENOMIC DNA]</scope>
    <source>
        <strain evidence="2 3">CBS 101889</strain>
    </source>
</reference>
<dbReference type="AlphaFoldDB" id="A0A395HY44"/>
<dbReference type="VEuPathDB" id="FungiDB:BO97DRAFT_477518"/>
<evidence type="ECO:0000313" key="2">
    <source>
        <dbReference type="EMBL" id="RAL12852.1"/>
    </source>
</evidence>
<dbReference type="RefSeq" id="XP_025552006.1">
    <property type="nucleotide sequence ID" value="XM_025700556.1"/>
</dbReference>
<organism evidence="2 3">
    <name type="scientific">Aspergillus homomorphus (strain CBS 101889)</name>
    <dbReference type="NCBI Taxonomy" id="1450537"/>
    <lineage>
        <taxon>Eukaryota</taxon>
        <taxon>Fungi</taxon>
        <taxon>Dikarya</taxon>
        <taxon>Ascomycota</taxon>
        <taxon>Pezizomycotina</taxon>
        <taxon>Eurotiomycetes</taxon>
        <taxon>Eurotiomycetidae</taxon>
        <taxon>Eurotiales</taxon>
        <taxon>Aspergillaceae</taxon>
        <taxon>Aspergillus</taxon>
        <taxon>Aspergillus subgen. Circumdati</taxon>
    </lineage>
</organism>
<evidence type="ECO:0000256" key="1">
    <source>
        <dbReference type="SAM" id="MobiDB-lite"/>
    </source>
</evidence>
<sequence length="314" mass="36250">MAMHSDKLMSLSYTTNTDVLDGEGAADCLFVPRAPSDPRLSCLVVNPSSSNEKEASEPDSPPKATTDEKKTWIMSPSLYYTLDFLNLGEMLDHWLMERKPRYRRFPNLMGLGAQGPPVIEIRPSSDDSDDDRLWDRFLRYPNTLYHDEKSRYDLSNCSFDRLETVSLRSLPSEETINERIGDLLLRYGKYTGMYWGGRPAVYLVTSVKVARGFRSHPTQPPVDLVYAYQAHVITLRGMRRGPTRTHVYCRPRGTFRYDGEYNAEKRGRNELHMIEMEDFLYEIRRAYKNRFKVELTRVVDGTETCNAVAYQPLA</sequence>
<keyword evidence="3" id="KW-1185">Reference proteome</keyword>
<dbReference type="OrthoDB" id="4500473at2759"/>
<dbReference type="GeneID" id="37204845"/>
<accession>A0A395HY44</accession>
<evidence type="ECO:0000313" key="3">
    <source>
        <dbReference type="Proteomes" id="UP000248961"/>
    </source>
</evidence>
<name>A0A395HY44_ASPHC</name>
<dbReference type="EMBL" id="KZ824281">
    <property type="protein sequence ID" value="RAL12852.1"/>
    <property type="molecule type" value="Genomic_DNA"/>
</dbReference>
<proteinExistence type="predicted"/>
<feature type="region of interest" description="Disordered" evidence="1">
    <location>
        <begin position="42"/>
        <end position="68"/>
    </location>
</feature>
<gene>
    <name evidence="2" type="ORF">BO97DRAFT_477518</name>
</gene>
<dbReference type="Proteomes" id="UP000248961">
    <property type="component" value="Unassembled WGS sequence"/>
</dbReference>
<protein>
    <submittedName>
        <fullName evidence="2">Uncharacterized protein</fullName>
    </submittedName>
</protein>